<keyword evidence="3 5" id="KW-1133">Transmembrane helix</keyword>
<proteinExistence type="predicted"/>
<comment type="caution">
    <text evidence="6">The sequence shown here is derived from an EMBL/GenBank/DDBJ whole genome shotgun (WGS) entry which is preliminary data.</text>
</comment>
<feature type="transmembrane region" description="Helical" evidence="5">
    <location>
        <begin position="120"/>
        <end position="140"/>
    </location>
</feature>
<name>A0A9P6W647_RHOMI</name>
<dbReference type="InterPro" id="IPR007568">
    <property type="entry name" value="RTA1"/>
</dbReference>
<dbReference type="EMBL" id="PUHQ01000008">
    <property type="protein sequence ID" value="KAG0665633.1"/>
    <property type="molecule type" value="Genomic_DNA"/>
</dbReference>
<feature type="transmembrane region" description="Helical" evidence="5">
    <location>
        <begin position="313"/>
        <end position="334"/>
    </location>
</feature>
<keyword evidence="7" id="KW-1185">Reference proteome</keyword>
<evidence type="ECO:0000256" key="4">
    <source>
        <dbReference type="ARBA" id="ARBA00023136"/>
    </source>
</evidence>
<keyword evidence="2 5" id="KW-0812">Transmembrane</keyword>
<dbReference type="PANTHER" id="PTHR31465">
    <property type="entry name" value="PROTEIN RTA1-RELATED"/>
    <property type="match status" value="1"/>
</dbReference>
<feature type="transmembrane region" description="Helical" evidence="5">
    <location>
        <begin position="232"/>
        <end position="255"/>
    </location>
</feature>
<gene>
    <name evidence="6" type="ORF">C6P46_006416</name>
</gene>
<feature type="transmembrane region" description="Helical" evidence="5">
    <location>
        <begin position="275"/>
        <end position="293"/>
    </location>
</feature>
<sequence>MLIERPDYAGPLRSAPDYLARPKAAPISSGAAVKLSRSKLAPYRSRGSDDQILGCAASLVKRLAKPGGRPSIPLNHVSSSNELDFNIYGYDPSLVAGIIFLICFGLATLIQAGRVYRSRIWWLVVLVLGGVTEILGWVGRTWSARNVYSLDAFLLQQCCLVLAPCFFSATVYFLLGLIIRSVGRRYSLLPSRAYLWIFCLADLVAIVVQAVGGAMSAIALSDDKSSTPGSRIMLGGIVLQLACMIVFSGLAVVVWMRMRKDRSYRATPHPQAGKLTSLGWGIAIATLTIIIRGGYRSAELAEGWGGYLLQHEAYFCVLDSALMVICQGVFCFVWPNRESRDPGAVKIAETSPTSSRTVLGVWTSKSQDLDRSDEDTLKKAAALP</sequence>
<evidence type="ECO:0000256" key="2">
    <source>
        <dbReference type="ARBA" id="ARBA00022692"/>
    </source>
</evidence>
<accession>A0A9P6W647</accession>
<evidence type="ECO:0000256" key="3">
    <source>
        <dbReference type="ARBA" id="ARBA00022989"/>
    </source>
</evidence>
<dbReference type="AlphaFoldDB" id="A0A9P6W647"/>
<dbReference type="Proteomes" id="UP000777482">
    <property type="component" value="Unassembled WGS sequence"/>
</dbReference>
<dbReference type="GO" id="GO:0005886">
    <property type="term" value="C:plasma membrane"/>
    <property type="evidence" value="ECO:0007669"/>
    <property type="project" value="TreeGrafter"/>
</dbReference>
<reference evidence="6 7" key="1">
    <citation type="submission" date="2020-11" db="EMBL/GenBank/DDBJ databases">
        <title>Kefir isolates.</title>
        <authorList>
            <person name="Marcisauskas S."/>
            <person name="Kim Y."/>
            <person name="Blasche S."/>
        </authorList>
    </citation>
    <scope>NUCLEOTIDE SEQUENCE [LARGE SCALE GENOMIC DNA]</scope>
    <source>
        <strain evidence="6 7">KR</strain>
    </source>
</reference>
<evidence type="ECO:0000256" key="5">
    <source>
        <dbReference type="SAM" id="Phobius"/>
    </source>
</evidence>
<protein>
    <submittedName>
        <fullName evidence="6">Uncharacterized protein</fullName>
    </submittedName>
</protein>
<feature type="transmembrane region" description="Helical" evidence="5">
    <location>
        <begin position="194"/>
        <end position="220"/>
    </location>
</feature>
<evidence type="ECO:0000256" key="1">
    <source>
        <dbReference type="ARBA" id="ARBA00004141"/>
    </source>
</evidence>
<comment type="subcellular location">
    <subcellularLocation>
        <location evidence="1">Membrane</location>
        <topology evidence="1">Multi-pass membrane protein</topology>
    </subcellularLocation>
</comment>
<evidence type="ECO:0000313" key="6">
    <source>
        <dbReference type="EMBL" id="KAG0665633.1"/>
    </source>
</evidence>
<feature type="transmembrane region" description="Helical" evidence="5">
    <location>
        <begin position="160"/>
        <end position="182"/>
    </location>
</feature>
<evidence type="ECO:0000313" key="7">
    <source>
        <dbReference type="Proteomes" id="UP000777482"/>
    </source>
</evidence>
<dbReference type="GO" id="GO:0000324">
    <property type="term" value="C:fungal-type vacuole"/>
    <property type="evidence" value="ECO:0007669"/>
    <property type="project" value="TreeGrafter"/>
</dbReference>
<dbReference type="Pfam" id="PF04479">
    <property type="entry name" value="RTA1"/>
    <property type="match status" value="1"/>
</dbReference>
<keyword evidence="4 5" id="KW-0472">Membrane</keyword>
<feature type="transmembrane region" description="Helical" evidence="5">
    <location>
        <begin position="94"/>
        <end position="113"/>
    </location>
</feature>
<organism evidence="6 7">
    <name type="scientific">Rhodotorula mucilaginosa</name>
    <name type="common">Yeast</name>
    <name type="synonym">Rhodotorula rubra</name>
    <dbReference type="NCBI Taxonomy" id="5537"/>
    <lineage>
        <taxon>Eukaryota</taxon>
        <taxon>Fungi</taxon>
        <taxon>Dikarya</taxon>
        <taxon>Basidiomycota</taxon>
        <taxon>Pucciniomycotina</taxon>
        <taxon>Microbotryomycetes</taxon>
        <taxon>Sporidiobolales</taxon>
        <taxon>Sporidiobolaceae</taxon>
        <taxon>Rhodotorula</taxon>
    </lineage>
</organism>
<dbReference type="PANTHER" id="PTHR31465:SF9">
    <property type="entry name" value="SPHINGOID LONG-CHAIN BASE TRANSPORTER RSB1"/>
    <property type="match status" value="1"/>
</dbReference>
<dbReference type="OrthoDB" id="3358017at2759"/>